<feature type="transmembrane region" description="Helical" evidence="2">
    <location>
        <begin position="124"/>
        <end position="147"/>
    </location>
</feature>
<proteinExistence type="predicted"/>
<dbReference type="InterPro" id="IPR025565">
    <property type="entry name" value="DUF4328"/>
</dbReference>
<reference evidence="4 5" key="1">
    <citation type="submission" date="2017-01" db="EMBL/GenBank/DDBJ databases">
        <authorList>
            <person name="Mah S.A."/>
            <person name="Swanson W.J."/>
            <person name="Moy G.W."/>
            <person name="Vacquier V.D."/>
        </authorList>
    </citation>
    <scope>NUCLEOTIDE SEQUENCE [LARGE SCALE GENOMIC DNA]</scope>
    <source>
        <strain evidence="4 5">CPCC 203464</strain>
    </source>
</reference>
<evidence type="ECO:0000313" key="4">
    <source>
        <dbReference type="EMBL" id="SIS21373.1"/>
    </source>
</evidence>
<feature type="transmembrane region" description="Helical" evidence="2">
    <location>
        <begin position="159"/>
        <end position="187"/>
    </location>
</feature>
<keyword evidence="2" id="KW-0812">Transmembrane</keyword>
<keyword evidence="2" id="KW-1133">Transmembrane helix</keyword>
<dbReference type="EMBL" id="FTNT01000013">
    <property type="protein sequence ID" value="SIS21373.1"/>
    <property type="molecule type" value="Genomic_DNA"/>
</dbReference>
<dbReference type="Pfam" id="PF14219">
    <property type="entry name" value="DUF4328"/>
    <property type="match status" value="1"/>
</dbReference>
<accession>A0A1N7H9B1</accession>
<evidence type="ECO:0000259" key="3">
    <source>
        <dbReference type="Pfam" id="PF14219"/>
    </source>
</evidence>
<feature type="transmembrane region" description="Helical" evidence="2">
    <location>
        <begin position="265"/>
        <end position="284"/>
    </location>
</feature>
<feature type="domain" description="DUF4328" evidence="3">
    <location>
        <begin position="150"/>
        <end position="320"/>
    </location>
</feature>
<gene>
    <name evidence="4" type="ORF">SAMN05445060_3737</name>
</gene>
<protein>
    <recommendedName>
        <fullName evidence="3">DUF4328 domain-containing protein</fullName>
    </recommendedName>
</protein>
<evidence type="ECO:0000256" key="1">
    <source>
        <dbReference type="SAM" id="MobiDB-lite"/>
    </source>
</evidence>
<organism evidence="4 5">
    <name type="scientific">Williamsia sterculiae</name>
    <dbReference type="NCBI Taxonomy" id="1344003"/>
    <lineage>
        <taxon>Bacteria</taxon>
        <taxon>Bacillati</taxon>
        <taxon>Actinomycetota</taxon>
        <taxon>Actinomycetes</taxon>
        <taxon>Mycobacteriales</taxon>
        <taxon>Nocardiaceae</taxon>
        <taxon>Williamsia</taxon>
    </lineage>
</organism>
<feature type="region of interest" description="Disordered" evidence="1">
    <location>
        <begin position="37"/>
        <end position="59"/>
    </location>
</feature>
<feature type="transmembrane region" description="Helical" evidence="2">
    <location>
        <begin position="296"/>
        <end position="317"/>
    </location>
</feature>
<dbReference type="AlphaFoldDB" id="A0A1N7H9B1"/>
<name>A0A1N7H9B1_9NOCA</name>
<evidence type="ECO:0000256" key="2">
    <source>
        <dbReference type="SAM" id="Phobius"/>
    </source>
</evidence>
<dbReference type="STRING" id="1344003.SAMN05445060_3737"/>
<keyword evidence="2" id="KW-0472">Membrane</keyword>
<sequence length="337" mass="37555">MPMMDYCPRCRIQARHRPDRPGCPRCGGPLMVIGGGPVATGAQSPPRPAPPSAARRPSNRYVRWIARRPPEAIPPPELPPPPRPPGIPRYRQIPRWGLVDVPDPAPEPPRPRAHANRQVLRNSVIIAMVLLILAAAAEIWVYALLIANRTEPVNRTHAAIAIGINLVVGIASLLAVVAVFATMIAWLREERVDRYRRDDRVDPRGRWQLVVGCVVPVLNLAWPAAFFHELAARYPDNRRTDVQWPMPGDDLEVLSPRCSRILRRWWVGWVAVSVLAYLTVLVRWCADSVQWAANGVWLTAASDLAGAAFLAGTLWVLNRLFTERAVEVPATRWLAVA</sequence>
<dbReference type="Proteomes" id="UP000186218">
    <property type="component" value="Unassembled WGS sequence"/>
</dbReference>
<evidence type="ECO:0000313" key="5">
    <source>
        <dbReference type="Proteomes" id="UP000186218"/>
    </source>
</evidence>
<keyword evidence="5" id="KW-1185">Reference proteome</keyword>